<feature type="transmembrane region" description="Helical" evidence="7">
    <location>
        <begin position="399"/>
        <end position="419"/>
    </location>
</feature>
<dbReference type="PANTHER" id="PTHR23517:SF3">
    <property type="entry name" value="INTEGRAL MEMBRANE TRANSPORT PROTEIN"/>
    <property type="match status" value="1"/>
</dbReference>
<evidence type="ECO:0000256" key="7">
    <source>
        <dbReference type="SAM" id="Phobius"/>
    </source>
</evidence>
<dbReference type="Pfam" id="PF07690">
    <property type="entry name" value="MFS_1"/>
    <property type="match status" value="1"/>
</dbReference>
<keyword evidence="5 7" id="KW-1133">Transmembrane helix</keyword>
<evidence type="ECO:0000256" key="3">
    <source>
        <dbReference type="ARBA" id="ARBA00022475"/>
    </source>
</evidence>
<evidence type="ECO:0000256" key="5">
    <source>
        <dbReference type="ARBA" id="ARBA00022989"/>
    </source>
</evidence>
<dbReference type="PANTHER" id="PTHR23517">
    <property type="entry name" value="RESISTANCE PROTEIN MDTM, PUTATIVE-RELATED-RELATED"/>
    <property type="match status" value="1"/>
</dbReference>
<keyword evidence="2" id="KW-0813">Transport</keyword>
<dbReference type="GO" id="GO:0022857">
    <property type="term" value="F:transmembrane transporter activity"/>
    <property type="evidence" value="ECO:0007669"/>
    <property type="project" value="InterPro"/>
</dbReference>
<evidence type="ECO:0000313" key="9">
    <source>
        <dbReference type="EMBL" id="ALU39885.1"/>
    </source>
</evidence>
<dbReference type="InterPro" id="IPR050171">
    <property type="entry name" value="MFS_Transporters"/>
</dbReference>
<comment type="subcellular location">
    <subcellularLocation>
        <location evidence="1">Cell membrane</location>
        <topology evidence="1">Multi-pass membrane protein</topology>
    </subcellularLocation>
</comment>
<dbReference type="Gene3D" id="1.20.1250.20">
    <property type="entry name" value="MFS general substrate transporter like domains"/>
    <property type="match status" value="2"/>
</dbReference>
<dbReference type="STRING" id="446860.AS188_09140"/>
<evidence type="ECO:0000256" key="1">
    <source>
        <dbReference type="ARBA" id="ARBA00004651"/>
    </source>
</evidence>
<dbReference type="CDD" id="cd06174">
    <property type="entry name" value="MFS"/>
    <property type="match status" value="1"/>
</dbReference>
<gene>
    <name evidence="9" type="ORF">AS188_09140</name>
    <name evidence="10" type="ORF">KFL01_27790</name>
</gene>
<dbReference type="SUPFAM" id="SSF103473">
    <property type="entry name" value="MFS general substrate transporter"/>
    <property type="match status" value="1"/>
</dbReference>
<dbReference type="OrthoDB" id="4332123at2"/>
<name>A0A0U2NZL3_9MICC</name>
<dbReference type="KEGG" id="kfv:AS188_09140"/>
<feature type="transmembrane region" description="Helical" evidence="7">
    <location>
        <begin position="111"/>
        <end position="133"/>
    </location>
</feature>
<feature type="transmembrane region" description="Helical" evidence="7">
    <location>
        <begin position="86"/>
        <end position="105"/>
    </location>
</feature>
<keyword evidence="12" id="KW-1185">Reference proteome</keyword>
<dbReference type="InterPro" id="IPR020846">
    <property type="entry name" value="MFS_dom"/>
</dbReference>
<dbReference type="InterPro" id="IPR011701">
    <property type="entry name" value="MFS"/>
</dbReference>
<evidence type="ECO:0000313" key="10">
    <source>
        <dbReference type="EMBL" id="GEO93473.1"/>
    </source>
</evidence>
<feature type="transmembrane region" description="Helical" evidence="7">
    <location>
        <begin position="294"/>
        <end position="314"/>
    </location>
</feature>
<dbReference type="AlphaFoldDB" id="A0A0U2NZL3"/>
<proteinExistence type="predicted"/>
<dbReference type="GO" id="GO:0005886">
    <property type="term" value="C:plasma membrane"/>
    <property type="evidence" value="ECO:0007669"/>
    <property type="project" value="UniProtKB-SubCell"/>
</dbReference>
<keyword evidence="3" id="KW-1003">Cell membrane</keyword>
<evidence type="ECO:0000256" key="4">
    <source>
        <dbReference type="ARBA" id="ARBA00022692"/>
    </source>
</evidence>
<dbReference type="PROSITE" id="PS50850">
    <property type="entry name" value="MFS"/>
    <property type="match status" value="1"/>
</dbReference>
<evidence type="ECO:0000256" key="2">
    <source>
        <dbReference type="ARBA" id="ARBA00022448"/>
    </source>
</evidence>
<protein>
    <submittedName>
        <fullName evidence="9">MFS transporter</fullName>
    </submittedName>
</protein>
<feature type="transmembrane region" description="Helical" evidence="7">
    <location>
        <begin position="177"/>
        <end position="195"/>
    </location>
</feature>
<dbReference type="RefSeq" id="WP_058858593.1">
    <property type="nucleotide sequence ID" value="NZ_BJZR01000121.1"/>
</dbReference>
<reference evidence="9 11" key="1">
    <citation type="submission" date="2015-11" db="EMBL/GenBank/DDBJ databases">
        <title>Complete Genome Sequence of Kocuria flava strain HO-9041.</title>
        <authorList>
            <person name="Zhou M."/>
            <person name="Dai J."/>
        </authorList>
    </citation>
    <scope>NUCLEOTIDE SEQUENCE [LARGE SCALE GENOMIC DNA]</scope>
    <source>
        <strain evidence="9 11">HO-9041</strain>
    </source>
</reference>
<evidence type="ECO:0000259" key="8">
    <source>
        <dbReference type="PROSITE" id="PS50850"/>
    </source>
</evidence>
<evidence type="ECO:0000313" key="12">
    <source>
        <dbReference type="Proteomes" id="UP000321155"/>
    </source>
</evidence>
<evidence type="ECO:0000313" key="11">
    <source>
        <dbReference type="Proteomes" id="UP000057181"/>
    </source>
</evidence>
<feature type="domain" description="Major facilitator superfamily (MFS) profile" evidence="8">
    <location>
        <begin position="18"/>
        <end position="426"/>
    </location>
</feature>
<accession>A0A0U2NZL3</accession>
<dbReference type="Proteomes" id="UP000057181">
    <property type="component" value="Chromosome"/>
</dbReference>
<feature type="transmembrane region" description="Helical" evidence="7">
    <location>
        <begin position="145"/>
        <end position="165"/>
    </location>
</feature>
<dbReference type="EMBL" id="CP013254">
    <property type="protein sequence ID" value="ALU39885.1"/>
    <property type="molecule type" value="Genomic_DNA"/>
</dbReference>
<sequence>MSFHRSRPREPGRDSARAYLVLGIGTFAYFSAVAQRTSFGVASVDAAERFGAAASVLSLFSLMQVLVYAALQVPVGVLVDRYGSRVLVAAGAALMVVGQVLLAAADTVLEGVTARVLVGAGDAATFVSVMRLIPAWFSPLRVPMLTQFLGVVGNLGQLVSVVPFAGALERAGWSPSLLSLAGLAALAAVLAAAVLRDAPPGTDVRRREPGLRRTGRVVRESLAEPGTRLGFWVHFTTQFAGNTFVLMWGYPYLEYAQGLPDRAVSVVMTSFVLTNVAVGLVLGRLTARRPGRRVRLALTVTGVIFAAWGVLLLWPGAAPAPVVLVAVCTIAISMPASLIAFDVARSFNPPHRSGTATGIVNVGGFTATVLAVLLTGLVLDALHAAGFRPDRYDPDAFRLAVAAQYLVAAAGAAGVLATARRVRHRHGPGRV</sequence>
<feature type="transmembrane region" description="Helical" evidence="7">
    <location>
        <begin position="54"/>
        <end position="79"/>
    </location>
</feature>
<evidence type="ECO:0000256" key="6">
    <source>
        <dbReference type="ARBA" id="ARBA00023136"/>
    </source>
</evidence>
<dbReference type="InterPro" id="IPR036259">
    <property type="entry name" value="MFS_trans_sf"/>
</dbReference>
<organism evidence="9 11">
    <name type="scientific">Kocuria flava</name>
    <dbReference type="NCBI Taxonomy" id="446860"/>
    <lineage>
        <taxon>Bacteria</taxon>
        <taxon>Bacillati</taxon>
        <taxon>Actinomycetota</taxon>
        <taxon>Actinomycetes</taxon>
        <taxon>Micrococcales</taxon>
        <taxon>Micrococcaceae</taxon>
        <taxon>Kocuria</taxon>
    </lineage>
</organism>
<keyword evidence="6 7" id="KW-0472">Membrane</keyword>
<feature type="transmembrane region" description="Helical" evidence="7">
    <location>
        <begin position="320"/>
        <end position="344"/>
    </location>
</feature>
<feature type="transmembrane region" description="Helical" evidence="7">
    <location>
        <begin position="262"/>
        <end position="282"/>
    </location>
</feature>
<feature type="transmembrane region" description="Helical" evidence="7">
    <location>
        <begin position="356"/>
        <end position="379"/>
    </location>
</feature>
<feature type="transmembrane region" description="Helical" evidence="7">
    <location>
        <begin position="229"/>
        <end position="250"/>
    </location>
</feature>
<dbReference type="Proteomes" id="UP000321155">
    <property type="component" value="Unassembled WGS sequence"/>
</dbReference>
<dbReference type="EMBL" id="BJZR01000121">
    <property type="protein sequence ID" value="GEO93473.1"/>
    <property type="molecule type" value="Genomic_DNA"/>
</dbReference>
<keyword evidence="4 7" id="KW-0812">Transmembrane</keyword>
<reference evidence="10 12" key="2">
    <citation type="submission" date="2019-07" db="EMBL/GenBank/DDBJ databases">
        <title>Whole genome shotgun sequence of Kocuria flava NBRC 107626.</title>
        <authorList>
            <person name="Hosoyama A."/>
            <person name="Uohara A."/>
            <person name="Ohji S."/>
            <person name="Ichikawa N."/>
        </authorList>
    </citation>
    <scope>NUCLEOTIDE SEQUENCE [LARGE SCALE GENOMIC DNA]</scope>
    <source>
        <strain evidence="10 12">NBRC 107626</strain>
    </source>
</reference>
<feature type="transmembrane region" description="Helical" evidence="7">
    <location>
        <begin position="16"/>
        <end position="34"/>
    </location>
</feature>